<dbReference type="GO" id="GO:0003723">
    <property type="term" value="F:RNA binding"/>
    <property type="evidence" value="ECO:0007669"/>
    <property type="project" value="UniProtKB-UniRule"/>
</dbReference>
<dbReference type="Proteomes" id="UP001058974">
    <property type="component" value="Chromosome 6"/>
</dbReference>
<organism evidence="4 5">
    <name type="scientific">Pisum sativum</name>
    <name type="common">Garden pea</name>
    <name type="synonym">Lathyrus oleraceus</name>
    <dbReference type="NCBI Taxonomy" id="3888"/>
    <lineage>
        <taxon>Eukaryota</taxon>
        <taxon>Viridiplantae</taxon>
        <taxon>Streptophyta</taxon>
        <taxon>Embryophyta</taxon>
        <taxon>Tracheophyta</taxon>
        <taxon>Spermatophyta</taxon>
        <taxon>Magnoliopsida</taxon>
        <taxon>eudicotyledons</taxon>
        <taxon>Gunneridae</taxon>
        <taxon>Pentapetalae</taxon>
        <taxon>rosids</taxon>
        <taxon>fabids</taxon>
        <taxon>Fabales</taxon>
        <taxon>Fabaceae</taxon>
        <taxon>Papilionoideae</taxon>
        <taxon>50 kb inversion clade</taxon>
        <taxon>NPAAA clade</taxon>
        <taxon>Hologalegina</taxon>
        <taxon>IRL clade</taxon>
        <taxon>Fabeae</taxon>
        <taxon>Lathyrus</taxon>
    </lineage>
</organism>
<comment type="caution">
    <text evidence="4">The sequence shown here is derived from an EMBL/GenBank/DDBJ whole genome shotgun (WGS) entry which is preliminary data.</text>
</comment>
<proteinExistence type="predicted"/>
<feature type="domain" description="RRM" evidence="3">
    <location>
        <begin position="44"/>
        <end position="121"/>
    </location>
</feature>
<keyword evidence="5" id="KW-1185">Reference proteome</keyword>
<dbReference type="AlphaFoldDB" id="A0A9D5A8V0"/>
<reference evidence="4 5" key="1">
    <citation type="journal article" date="2022" name="Nat. Genet.">
        <title>Improved pea reference genome and pan-genome highlight genomic features and evolutionary characteristics.</title>
        <authorList>
            <person name="Yang T."/>
            <person name="Liu R."/>
            <person name="Luo Y."/>
            <person name="Hu S."/>
            <person name="Wang D."/>
            <person name="Wang C."/>
            <person name="Pandey M.K."/>
            <person name="Ge S."/>
            <person name="Xu Q."/>
            <person name="Li N."/>
            <person name="Li G."/>
            <person name="Huang Y."/>
            <person name="Saxena R.K."/>
            <person name="Ji Y."/>
            <person name="Li M."/>
            <person name="Yan X."/>
            <person name="He Y."/>
            <person name="Liu Y."/>
            <person name="Wang X."/>
            <person name="Xiang C."/>
            <person name="Varshney R.K."/>
            <person name="Ding H."/>
            <person name="Gao S."/>
            <person name="Zong X."/>
        </authorList>
    </citation>
    <scope>NUCLEOTIDE SEQUENCE [LARGE SCALE GENOMIC DNA]</scope>
    <source>
        <strain evidence="4 5">cv. Zhongwan 6</strain>
    </source>
</reference>
<name>A0A9D5A8V0_PEA</name>
<gene>
    <name evidence="4" type="ORF">KIW84_064523</name>
</gene>
<evidence type="ECO:0000313" key="5">
    <source>
        <dbReference type="Proteomes" id="UP001058974"/>
    </source>
</evidence>
<accession>A0A9D5A8V0</accession>
<dbReference type="CDD" id="cd00590">
    <property type="entry name" value="RRM_SF"/>
    <property type="match status" value="1"/>
</dbReference>
<feature type="compositionally biased region" description="Basic and acidic residues" evidence="2">
    <location>
        <begin position="337"/>
        <end position="352"/>
    </location>
</feature>
<dbReference type="PROSITE" id="PS50102">
    <property type="entry name" value="RRM"/>
    <property type="match status" value="1"/>
</dbReference>
<dbReference type="InterPro" id="IPR000504">
    <property type="entry name" value="RRM_dom"/>
</dbReference>
<evidence type="ECO:0000259" key="3">
    <source>
        <dbReference type="PROSITE" id="PS50102"/>
    </source>
</evidence>
<dbReference type="Pfam" id="PF00076">
    <property type="entry name" value="RRM_1"/>
    <property type="match status" value="1"/>
</dbReference>
<dbReference type="SUPFAM" id="SSF54928">
    <property type="entry name" value="RNA-binding domain, RBD"/>
    <property type="match status" value="1"/>
</dbReference>
<dbReference type="EMBL" id="JAMSHJ010000006">
    <property type="protein sequence ID" value="KAI5399171.1"/>
    <property type="molecule type" value="Genomic_DNA"/>
</dbReference>
<keyword evidence="1" id="KW-0694">RNA-binding</keyword>
<evidence type="ECO:0000256" key="2">
    <source>
        <dbReference type="SAM" id="MobiDB-lite"/>
    </source>
</evidence>
<feature type="region of interest" description="Disordered" evidence="2">
    <location>
        <begin position="245"/>
        <end position="266"/>
    </location>
</feature>
<feature type="compositionally biased region" description="Low complexity" evidence="2">
    <location>
        <begin position="257"/>
        <end position="266"/>
    </location>
</feature>
<dbReference type="Gramene" id="Psat06G0452300-T1">
    <property type="protein sequence ID" value="KAI5399171.1"/>
    <property type="gene ID" value="KIW84_064523"/>
</dbReference>
<dbReference type="Gene3D" id="3.30.70.330">
    <property type="match status" value="1"/>
</dbReference>
<protein>
    <recommendedName>
        <fullName evidence="3">RRM domain-containing protein</fullName>
    </recommendedName>
</protein>
<evidence type="ECO:0000256" key="1">
    <source>
        <dbReference type="PROSITE-ProRule" id="PRU00176"/>
    </source>
</evidence>
<sequence length="352" mass="39935">MGATNGGDGGGWKMIHRRGRGTMNHSTRWEVQKGKGVGRNEEMTNFYFSKFSYSYGAKQMFEIFREYGLIEEVVIPPRRNKNEKIFGFVRFRKVLDARNLEVKLDNIFIKSKKIYVNIPKFQHGRMEAPDGKQNSRDFEHNKGIGGAGSWNHNNKPKNGINMEQKWESKFGNKNNDRKPTFAHLQFDIEKEKLERFRKAFVGVVEDPGVTYNIQKAFYTEDINDNIYRVKLVEDMHGPKRIVIPTKTEINEPDGDDSSFSSDESGGACDQEILEEVQAAGSLGGSGEKYIVDVGGREKDVEEENKCDPALNVRSGLTRTCNDVEMVLESMSGVRAHGYGDKGDLRQNEELGL</sequence>
<evidence type="ECO:0000313" key="4">
    <source>
        <dbReference type="EMBL" id="KAI5399171.1"/>
    </source>
</evidence>
<dbReference type="InterPro" id="IPR035979">
    <property type="entry name" value="RBD_domain_sf"/>
</dbReference>
<dbReference type="SMART" id="SM00360">
    <property type="entry name" value="RRM"/>
    <property type="match status" value="1"/>
</dbReference>
<dbReference type="InterPro" id="IPR012677">
    <property type="entry name" value="Nucleotide-bd_a/b_plait_sf"/>
</dbReference>
<feature type="region of interest" description="Disordered" evidence="2">
    <location>
        <begin position="332"/>
        <end position="352"/>
    </location>
</feature>